<comment type="caution">
    <text evidence="1">The sequence shown here is derived from an EMBL/GenBank/DDBJ whole genome shotgun (WGS) entry which is preliminary data.</text>
</comment>
<name>A0A5B7KMH2_PORTR</name>
<organism evidence="1 2">
    <name type="scientific">Portunus trituberculatus</name>
    <name type="common">Swimming crab</name>
    <name type="synonym">Neptunus trituberculatus</name>
    <dbReference type="NCBI Taxonomy" id="210409"/>
    <lineage>
        <taxon>Eukaryota</taxon>
        <taxon>Metazoa</taxon>
        <taxon>Ecdysozoa</taxon>
        <taxon>Arthropoda</taxon>
        <taxon>Crustacea</taxon>
        <taxon>Multicrustacea</taxon>
        <taxon>Malacostraca</taxon>
        <taxon>Eumalacostraca</taxon>
        <taxon>Eucarida</taxon>
        <taxon>Decapoda</taxon>
        <taxon>Pleocyemata</taxon>
        <taxon>Brachyura</taxon>
        <taxon>Eubrachyura</taxon>
        <taxon>Portunoidea</taxon>
        <taxon>Portunidae</taxon>
        <taxon>Portuninae</taxon>
        <taxon>Portunus</taxon>
    </lineage>
</organism>
<gene>
    <name evidence="1" type="ORF">E2C01_101666</name>
</gene>
<reference evidence="1 2" key="1">
    <citation type="submission" date="2019-05" db="EMBL/GenBank/DDBJ databases">
        <title>Another draft genome of Portunus trituberculatus and its Hox gene families provides insights of decapod evolution.</title>
        <authorList>
            <person name="Jeong J.-H."/>
            <person name="Song I."/>
            <person name="Kim S."/>
            <person name="Choi T."/>
            <person name="Kim D."/>
            <person name="Ryu S."/>
            <person name="Kim W."/>
        </authorList>
    </citation>
    <scope>NUCLEOTIDE SEQUENCE [LARGE SCALE GENOMIC DNA]</scope>
    <source>
        <tissue evidence="1">Muscle</tissue>
    </source>
</reference>
<proteinExistence type="predicted"/>
<protein>
    <submittedName>
        <fullName evidence="1">Uncharacterized protein</fullName>
    </submittedName>
</protein>
<accession>A0A5B7KMH2</accession>
<dbReference type="Proteomes" id="UP000324222">
    <property type="component" value="Unassembled WGS sequence"/>
</dbReference>
<sequence length="70" mass="8055">MHNCSPYLPHYTGYTGATVSPGAVAVSWSALWCRCVCLRTRGLHCLHRLKKNWRKEILDVDILRKTTKIE</sequence>
<keyword evidence="2" id="KW-1185">Reference proteome</keyword>
<evidence type="ECO:0000313" key="2">
    <source>
        <dbReference type="Proteomes" id="UP000324222"/>
    </source>
</evidence>
<dbReference type="AlphaFoldDB" id="A0A5B7KMH2"/>
<evidence type="ECO:0000313" key="1">
    <source>
        <dbReference type="EMBL" id="MPD05895.1"/>
    </source>
</evidence>
<dbReference type="EMBL" id="VSRR010148267">
    <property type="protein sequence ID" value="MPD05895.1"/>
    <property type="molecule type" value="Genomic_DNA"/>
</dbReference>